<dbReference type="Pfam" id="PF02714">
    <property type="entry name" value="RSN1_7TM"/>
    <property type="match status" value="1"/>
</dbReference>
<dbReference type="PANTHER" id="PTHR13018:SF139">
    <property type="entry name" value="PHOSPHATE METABOLISM PROTEIN 7"/>
    <property type="match status" value="1"/>
</dbReference>
<comment type="similarity">
    <text evidence="2">Belongs to the CSC1 (TC 1.A.17) family.</text>
</comment>
<gene>
    <name evidence="10" type="primary">CSC1</name>
    <name evidence="10" type="ORF">TCON_1889</name>
</gene>
<feature type="transmembrane region" description="Helical" evidence="7">
    <location>
        <begin position="16"/>
        <end position="38"/>
    </location>
</feature>
<evidence type="ECO:0000259" key="8">
    <source>
        <dbReference type="Pfam" id="PF02714"/>
    </source>
</evidence>
<feature type="transmembrane region" description="Helical" evidence="7">
    <location>
        <begin position="144"/>
        <end position="167"/>
    </location>
</feature>
<dbReference type="InterPro" id="IPR003864">
    <property type="entry name" value="CSC1/OSCA1-like_7TM"/>
</dbReference>
<evidence type="ECO:0000313" key="10">
    <source>
        <dbReference type="EMBL" id="KAF7682900.1"/>
    </source>
</evidence>
<feature type="transmembrane region" description="Helical" evidence="7">
    <location>
        <begin position="584"/>
        <end position="605"/>
    </location>
</feature>
<dbReference type="InterPro" id="IPR032880">
    <property type="entry name" value="CSC1/OSCA1-like_N"/>
</dbReference>
<dbReference type="Pfam" id="PF13967">
    <property type="entry name" value="RSN1_TM"/>
    <property type="match status" value="1"/>
</dbReference>
<feature type="transmembrane region" description="Helical" evidence="7">
    <location>
        <begin position="617"/>
        <end position="636"/>
    </location>
</feature>
<feature type="domain" description="CSC1/OSCA1-like N-terminal transmembrane" evidence="9">
    <location>
        <begin position="17"/>
        <end position="164"/>
    </location>
</feature>
<feature type="transmembrane region" description="Helical" evidence="7">
    <location>
        <begin position="506"/>
        <end position="531"/>
    </location>
</feature>
<evidence type="ECO:0000259" key="9">
    <source>
        <dbReference type="Pfam" id="PF13967"/>
    </source>
</evidence>
<feature type="transmembrane region" description="Helical" evidence="7">
    <location>
        <begin position="656"/>
        <end position="689"/>
    </location>
</feature>
<keyword evidence="11" id="KW-1185">Reference proteome</keyword>
<organism evidence="10 11">
    <name type="scientific">Astathelohania contejeani</name>
    <dbReference type="NCBI Taxonomy" id="164912"/>
    <lineage>
        <taxon>Eukaryota</taxon>
        <taxon>Fungi</taxon>
        <taxon>Fungi incertae sedis</taxon>
        <taxon>Microsporidia</taxon>
        <taxon>Astathelohaniidae</taxon>
        <taxon>Astathelohania</taxon>
    </lineage>
</organism>
<reference evidence="10 11" key="1">
    <citation type="submission" date="2019-01" db="EMBL/GenBank/DDBJ databases">
        <title>Genomes sequencing and comparative genomics of infectious freshwater microsporidia, Cucumispora dikerogammari and Thelohania contejeani.</title>
        <authorList>
            <person name="Cormier A."/>
            <person name="Giraud I."/>
            <person name="Wattier R."/>
            <person name="Teixeira M."/>
            <person name="Grandjean F."/>
            <person name="Rigaud T."/>
            <person name="Cordaux R."/>
        </authorList>
    </citation>
    <scope>NUCLEOTIDE SEQUENCE [LARGE SCALE GENOMIC DNA]</scope>
    <source>
        <strain evidence="10">T1</strain>
        <tissue evidence="10">Spores</tissue>
    </source>
</reference>
<keyword evidence="3" id="KW-0813">Transport</keyword>
<comment type="caution">
    <text evidence="10">The sequence shown here is derived from an EMBL/GenBank/DDBJ whole genome shotgun (WGS) entry which is preliminary data.</text>
</comment>
<dbReference type="PANTHER" id="PTHR13018">
    <property type="entry name" value="PROBABLE MEMBRANE PROTEIN DUF221-RELATED"/>
    <property type="match status" value="1"/>
</dbReference>
<comment type="subcellular location">
    <subcellularLocation>
        <location evidence="1">Membrane</location>
        <topology evidence="1">Multi-pass membrane protein</topology>
    </subcellularLocation>
</comment>
<feature type="domain" description="CSC1/OSCA1-like 7TM region" evidence="8">
    <location>
        <begin position="455"/>
        <end position="730"/>
    </location>
</feature>
<evidence type="ECO:0000313" key="11">
    <source>
        <dbReference type="Proteomes" id="UP001516464"/>
    </source>
</evidence>
<keyword evidence="6 7" id="KW-0472">Membrane</keyword>
<evidence type="ECO:0000256" key="5">
    <source>
        <dbReference type="ARBA" id="ARBA00022989"/>
    </source>
</evidence>
<protein>
    <submittedName>
        <fullName evidence="10">Calcium permeable stress-gated cation channel 1</fullName>
    </submittedName>
</protein>
<accession>A0ABQ7HXK1</accession>
<feature type="transmembrane region" description="Helical" evidence="7">
    <location>
        <begin position="96"/>
        <end position="117"/>
    </location>
</feature>
<evidence type="ECO:0000256" key="6">
    <source>
        <dbReference type="ARBA" id="ARBA00023136"/>
    </source>
</evidence>
<feature type="transmembrane region" description="Helical" evidence="7">
    <location>
        <begin position="551"/>
        <end position="572"/>
    </location>
</feature>
<feature type="transmembrane region" description="Helical" evidence="7">
    <location>
        <begin position="461"/>
        <end position="481"/>
    </location>
</feature>
<evidence type="ECO:0000256" key="4">
    <source>
        <dbReference type="ARBA" id="ARBA00022692"/>
    </source>
</evidence>
<dbReference type="InterPro" id="IPR045122">
    <property type="entry name" value="Csc1-like"/>
</dbReference>
<evidence type="ECO:0000256" key="1">
    <source>
        <dbReference type="ARBA" id="ARBA00004141"/>
    </source>
</evidence>
<keyword evidence="5 7" id="KW-1133">Transmembrane helix</keyword>
<evidence type="ECO:0000256" key="2">
    <source>
        <dbReference type="ARBA" id="ARBA00007779"/>
    </source>
</evidence>
<evidence type="ECO:0000256" key="3">
    <source>
        <dbReference type="ARBA" id="ARBA00022448"/>
    </source>
</evidence>
<name>A0ABQ7HXK1_9MICR</name>
<dbReference type="Proteomes" id="UP001516464">
    <property type="component" value="Unassembled WGS sequence"/>
</dbReference>
<dbReference type="EMBL" id="SBIQ01000161">
    <property type="protein sequence ID" value="KAF7682900.1"/>
    <property type="molecule type" value="Genomic_DNA"/>
</dbReference>
<keyword evidence="4 7" id="KW-0812">Transmembrane</keyword>
<sequence length="864" mass="100780">MDRFTKGASFEHADHALFINIVTQIITGAIIFIFFILIRPAAKWIYSPNTCNSPSHPAYRYTGHLDWLIPVFTLNDVEILSFIGLDGFIILQIIKLLLRFFLILSCTCLPLLGYVYWNGKNASDVFNQYVLKLSISHLSQGSQMLWVSTSMVYFTTFLLLHLIYIFYKKYTILRKSFISNPETMISIPKIKEKSKEYFNQSSRSVFLTRLPSSLKTNDDLRIYVKEMGIKNVKSCFLLQNTYEMINVMNERDKIIHSIEKEIVIVFKRLNKWCRENKSECIEKINAFVGEDLITSAYVLNEITEKEEQKTLFEYFLYGGNKWKNKRRNGDIILNLKIKKLKNLIKSLQMEEYSNEEIFVDMENSDITNCPFSPNVNFYPFKTLFSICKYIRSFGGEFNAGDNFGFITFYEQKQATLITQCRLENRLNPCSAHIAPLPGDTFWNFIRTPAFILNIRKLVSTFVYYVFFLFFLVAVTAILTLSDVNNITSKFPKLRAFFNEHPKYEDFYYGSCIPFIYSQLLNLAPVIIFHIVTHGGVLTRTQQSDTLMRKYFLFLFFNAFIGNITTSILVPFLENMLYNPMKIELSWMAIYNSLGSVLMRCLTLFYTLNIQRAISGNILDLFMPIRFLLHGVLNVLFPPLTPRKSLEKRKPEKINWAIGFPIIILATPMILFYSVISPLILLVGFIYYLMTYFTVKTKLLFSCENSYTESGGLHWWPTMKMILWSLMAFQIGTSIKICLHENYTAGIVTCITFPITVFFYRILGSLFQNCCQTSSLEVFNECSASPFYKTYLKKKEEMLEKWVMPSDIVDYIDLDIIVPFDAENLSIWEESIVFNGFERIILPKGFFKTMKFIKKNDFLNILNFK</sequence>
<evidence type="ECO:0000256" key="7">
    <source>
        <dbReference type="SAM" id="Phobius"/>
    </source>
</evidence>
<feature type="transmembrane region" description="Helical" evidence="7">
    <location>
        <begin position="742"/>
        <end position="762"/>
    </location>
</feature>
<proteinExistence type="inferred from homology"/>